<feature type="compositionally biased region" description="Low complexity" evidence="8">
    <location>
        <begin position="325"/>
        <end position="335"/>
    </location>
</feature>
<dbReference type="InterPro" id="IPR019544">
    <property type="entry name" value="Tetratricopeptide_SHNi-TPR_dom"/>
</dbReference>
<dbReference type="InterPro" id="IPR051730">
    <property type="entry name" value="NASP-like"/>
</dbReference>
<dbReference type="PANTHER" id="PTHR15081">
    <property type="entry name" value="NUCLEAR AUTOANTIGENIC SPERM PROTEIN NASP -RELATED"/>
    <property type="match status" value="1"/>
</dbReference>
<feature type="repeat" description="TPR" evidence="6">
    <location>
        <begin position="234"/>
        <end position="267"/>
    </location>
</feature>
<comment type="subcellular location">
    <subcellularLocation>
        <location evidence="1">Nucleus</location>
    </subcellularLocation>
</comment>
<keyword evidence="11" id="KW-1185">Reference proteome</keyword>
<keyword evidence="3" id="KW-0677">Repeat</keyword>
<dbReference type="Proteomes" id="UP001152888">
    <property type="component" value="Unassembled WGS sequence"/>
</dbReference>
<gene>
    <name evidence="10" type="ORF">ACAOBT_LOCUS10763</name>
</gene>
<keyword evidence="4 6" id="KW-0802">TPR repeat</keyword>
<feature type="region of interest" description="Disordered" evidence="8">
    <location>
        <begin position="318"/>
        <end position="370"/>
    </location>
</feature>
<dbReference type="GO" id="GO:0034080">
    <property type="term" value="P:CENP-A containing chromatin assembly"/>
    <property type="evidence" value="ECO:0007669"/>
    <property type="project" value="TreeGrafter"/>
</dbReference>
<comment type="caution">
    <text evidence="10">The sequence shown here is derived from an EMBL/GenBank/DDBJ whole genome shotgun (WGS) entry which is preliminary data.</text>
</comment>
<keyword evidence="5" id="KW-0539">Nucleus</keyword>
<dbReference type="EMBL" id="CAKOFQ010006815">
    <property type="protein sequence ID" value="CAH1973838.1"/>
    <property type="molecule type" value="Genomic_DNA"/>
</dbReference>
<dbReference type="Gene3D" id="1.25.40.10">
    <property type="entry name" value="Tetratricopeptide repeat domain"/>
    <property type="match status" value="1"/>
</dbReference>
<feature type="compositionally biased region" description="Basic and acidic residues" evidence="8">
    <location>
        <begin position="101"/>
        <end position="132"/>
    </location>
</feature>
<evidence type="ECO:0000256" key="7">
    <source>
        <dbReference type="SAM" id="Coils"/>
    </source>
</evidence>
<evidence type="ECO:0000256" key="8">
    <source>
        <dbReference type="SAM" id="MobiDB-lite"/>
    </source>
</evidence>
<proteinExistence type="inferred from homology"/>
<dbReference type="SMART" id="SM00028">
    <property type="entry name" value="TPR"/>
    <property type="match status" value="2"/>
</dbReference>
<dbReference type="InterPro" id="IPR011990">
    <property type="entry name" value="TPR-like_helical_dom_sf"/>
</dbReference>
<evidence type="ECO:0000256" key="3">
    <source>
        <dbReference type="ARBA" id="ARBA00022737"/>
    </source>
</evidence>
<sequence>MADVVVNTETQNSSELLGQGIRAYVLQDYNAAVTALSKASELMTAELGTDLHDSLGEVYLYYGKALLGLSREENEALGDAVPKGQEESDDDEEEEAEETDEKQKEQNGETEKSEKDKVKDQESKEDKTEEKAAPSGGTATEGASTSNGAPATTEDAENEDDEPTDLQVAWEVLELAKKVFEKQGDAGRKNLADTLIVLGEIALESENFPSAINDIKAGLAIQKTLFSKESRVIAESLFKLGVAYSTNSEMDEAIASFADSLKYLRTRVEHLEKMEDKKDEVDDEIKEIRNLIPEVEEKIADIKSYKEEAVKKILATVTEQKKSSEGSSSEAGTSKQPANDISHLVKKKRKLDEVNEKEETETSAAKKPAV</sequence>
<evidence type="ECO:0000256" key="2">
    <source>
        <dbReference type="ARBA" id="ARBA00008402"/>
    </source>
</evidence>
<dbReference type="GO" id="GO:0042393">
    <property type="term" value="F:histone binding"/>
    <property type="evidence" value="ECO:0007669"/>
    <property type="project" value="TreeGrafter"/>
</dbReference>
<dbReference type="OrthoDB" id="5587616at2759"/>
<reference evidence="10" key="1">
    <citation type="submission" date="2022-03" db="EMBL/GenBank/DDBJ databases">
        <authorList>
            <person name="Sayadi A."/>
        </authorList>
    </citation>
    <scope>NUCLEOTIDE SEQUENCE</scope>
</reference>
<feature type="compositionally biased region" description="Acidic residues" evidence="8">
    <location>
        <begin position="154"/>
        <end position="163"/>
    </location>
</feature>
<evidence type="ECO:0000259" key="9">
    <source>
        <dbReference type="Pfam" id="PF10516"/>
    </source>
</evidence>
<feature type="region of interest" description="Disordered" evidence="8">
    <location>
        <begin position="76"/>
        <end position="163"/>
    </location>
</feature>
<organism evidence="10 11">
    <name type="scientific">Acanthoscelides obtectus</name>
    <name type="common">Bean weevil</name>
    <name type="synonym">Bruchus obtectus</name>
    <dbReference type="NCBI Taxonomy" id="200917"/>
    <lineage>
        <taxon>Eukaryota</taxon>
        <taxon>Metazoa</taxon>
        <taxon>Ecdysozoa</taxon>
        <taxon>Arthropoda</taxon>
        <taxon>Hexapoda</taxon>
        <taxon>Insecta</taxon>
        <taxon>Pterygota</taxon>
        <taxon>Neoptera</taxon>
        <taxon>Endopterygota</taxon>
        <taxon>Coleoptera</taxon>
        <taxon>Polyphaga</taxon>
        <taxon>Cucujiformia</taxon>
        <taxon>Chrysomeloidea</taxon>
        <taxon>Chrysomelidae</taxon>
        <taxon>Bruchinae</taxon>
        <taxon>Bruchini</taxon>
        <taxon>Acanthoscelides</taxon>
    </lineage>
</organism>
<feature type="domain" description="Tetratricopeptide SHNi-TPR" evidence="9">
    <location>
        <begin position="192"/>
        <end position="226"/>
    </location>
</feature>
<evidence type="ECO:0000256" key="1">
    <source>
        <dbReference type="ARBA" id="ARBA00004123"/>
    </source>
</evidence>
<dbReference type="GO" id="GO:0006335">
    <property type="term" value="P:DNA replication-dependent chromatin assembly"/>
    <property type="evidence" value="ECO:0007669"/>
    <property type="project" value="TreeGrafter"/>
</dbReference>
<accession>A0A9P0KJ77</accession>
<dbReference type="AlphaFoldDB" id="A0A9P0KJ77"/>
<evidence type="ECO:0000313" key="10">
    <source>
        <dbReference type="EMBL" id="CAH1973838.1"/>
    </source>
</evidence>
<dbReference type="InterPro" id="IPR019734">
    <property type="entry name" value="TPR_rpt"/>
</dbReference>
<feature type="compositionally biased region" description="Acidic residues" evidence="8">
    <location>
        <begin position="87"/>
        <end position="100"/>
    </location>
</feature>
<keyword evidence="7" id="KW-0175">Coiled coil</keyword>
<evidence type="ECO:0000313" key="11">
    <source>
        <dbReference type="Proteomes" id="UP001152888"/>
    </source>
</evidence>
<feature type="coiled-coil region" evidence="7">
    <location>
        <begin position="267"/>
        <end position="298"/>
    </location>
</feature>
<protein>
    <recommendedName>
        <fullName evidence="9">Tetratricopeptide SHNi-TPR domain-containing protein</fullName>
    </recommendedName>
</protein>
<dbReference type="GO" id="GO:0005654">
    <property type="term" value="C:nucleoplasm"/>
    <property type="evidence" value="ECO:0007669"/>
    <property type="project" value="TreeGrafter"/>
</dbReference>
<dbReference type="PANTHER" id="PTHR15081:SF1">
    <property type="entry name" value="NUCLEAR AUTOANTIGENIC SPERM PROTEIN"/>
    <property type="match status" value="1"/>
</dbReference>
<evidence type="ECO:0000256" key="6">
    <source>
        <dbReference type="PROSITE-ProRule" id="PRU00339"/>
    </source>
</evidence>
<comment type="similarity">
    <text evidence="2">Belongs to the NASP family.</text>
</comment>
<feature type="compositionally biased region" description="Polar residues" evidence="8">
    <location>
        <begin position="137"/>
        <end position="148"/>
    </location>
</feature>
<dbReference type="Pfam" id="PF10516">
    <property type="entry name" value="SHNi-TPR"/>
    <property type="match status" value="1"/>
</dbReference>
<evidence type="ECO:0000256" key="4">
    <source>
        <dbReference type="ARBA" id="ARBA00022803"/>
    </source>
</evidence>
<name>A0A9P0KJ77_ACAOB</name>
<dbReference type="PROSITE" id="PS50005">
    <property type="entry name" value="TPR"/>
    <property type="match status" value="1"/>
</dbReference>
<dbReference type="SUPFAM" id="SSF48452">
    <property type="entry name" value="TPR-like"/>
    <property type="match status" value="1"/>
</dbReference>
<evidence type="ECO:0000256" key="5">
    <source>
        <dbReference type="ARBA" id="ARBA00023242"/>
    </source>
</evidence>